<dbReference type="GO" id="GO:0004674">
    <property type="term" value="F:protein serine/threonine kinase activity"/>
    <property type="evidence" value="ECO:0007669"/>
    <property type="project" value="UniProtKB-EC"/>
</dbReference>
<gene>
    <name evidence="5" type="ORF">GQ602_006958</name>
</gene>
<dbReference type="EC" id="2.7.11.1" evidence="1"/>
<evidence type="ECO:0000313" key="5">
    <source>
        <dbReference type="EMBL" id="KAF4580821.1"/>
    </source>
</evidence>
<name>A0A8H4Q0H1_9HYPO</name>
<dbReference type="Proteomes" id="UP000562929">
    <property type="component" value="Unassembled WGS sequence"/>
</dbReference>
<evidence type="ECO:0000256" key="1">
    <source>
        <dbReference type="ARBA" id="ARBA00012513"/>
    </source>
</evidence>
<evidence type="ECO:0000256" key="3">
    <source>
        <dbReference type="ARBA" id="ARBA00048679"/>
    </source>
</evidence>
<evidence type="ECO:0000313" key="6">
    <source>
        <dbReference type="Proteomes" id="UP000562929"/>
    </source>
</evidence>
<comment type="caution">
    <text evidence="5">The sequence shown here is derived from an EMBL/GenBank/DDBJ whole genome shotgun (WGS) entry which is preliminary data.</text>
</comment>
<sequence length="305" mass="34430">MELFVFDRAGAYSSGKFSIHDEPDKFARAIVGYLTMTHEDMGIDTFIKRLSEDVISLCDTAGKETKFTLEQLLSTSRRTTCFSTENYAKAVKFSWTSEGGAQEADLLILAEERGVKGVPRLVAYNRKTSIAELRQDLEFPRPKLNKRKLPALLSDSDSGDDCHRYKWRRCSDWEMPGEYDGPPPGLTESSEKPFINKIYNCLVVAPYGRPISNFESAMELLESMRDAIRAHESLYVKAGILHRDVSPSNILITKPDLADGYKGILIDLDHTHRCDAKMTEKHIGTLPFMAVGLLLEKDHTYRLSP</sequence>
<dbReference type="Pfam" id="PF17667">
    <property type="entry name" value="Pkinase_fungal"/>
    <property type="match status" value="1"/>
</dbReference>
<evidence type="ECO:0000256" key="2">
    <source>
        <dbReference type="ARBA" id="ARBA00047899"/>
    </source>
</evidence>
<dbReference type="AlphaFoldDB" id="A0A8H4Q0H1"/>
<dbReference type="SUPFAM" id="SSF56112">
    <property type="entry name" value="Protein kinase-like (PK-like)"/>
    <property type="match status" value="1"/>
</dbReference>
<comment type="catalytic activity">
    <reaction evidence="3">
        <text>L-seryl-[protein] + ATP = O-phospho-L-seryl-[protein] + ADP + H(+)</text>
        <dbReference type="Rhea" id="RHEA:17989"/>
        <dbReference type="Rhea" id="RHEA-COMP:9863"/>
        <dbReference type="Rhea" id="RHEA-COMP:11604"/>
        <dbReference type="ChEBI" id="CHEBI:15378"/>
        <dbReference type="ChEBI" id="CHEBI:29999"/>
        <dbReference type="ChEBI" id="CHEBI:30616"/>
        <dbReference type="ChEBI" id="CHEBI:83421"/>
        <dbReference type="ChEBI" id="CHEBI:456216"/>
        <dbReference type="EC" id="2.7.11.1"/>
    </reaction>
</comment>
<keyword evidence="5" id="KW-0418">Kinase</keyword>
<dbReference type="EMBL" id="JAACLJ010000009">
    <property type="protein sequence ID" value="KAF4580821.1"/>
    <property type="molecule type" value="Genomic_DNA"/>
</dbReference>
<dbReference type="InterPro" id="IPR008266">
    <property type="entry name" value="Tyr_kinase_AS"/>
</dbReference>
<accession>A0A8H4Q0H1</accession>
<organism evidence="5 6">
    <name type="scientific">Ophiocordyceps camponoti-floridani</name>
    <dbReference type="NCBI Taxonomy" id="2030778"/>
    <lineage>
        <taxon>Eukaryota</taxon>
        <taxon>Fungi</taxon>
        <taxon>Dikarya</taxon>
        <taxon>Ascomycota</taxon>
        <taxon>Pezizomycotina</taxon>
        <taxon>Sordariomycetes</taxon>
        <taxon>Hypocreomycetidae</taxon>
        <taxon>Hypocreales</taxon>
        <taxon>Ophiocordycipitaceae</taxon>
        <taxon>Ophiocordyceps</taxon>
    </lineage>
</organism>
<dbReference type="PANTHER" id="PTHR38248">
    <property type="entry name" value="FUNK1 6"/>
    <property type="match status" value="1"/>
</dbReference>
<dbReference type="PANTHER" id="PTHR38248:SF2">
    <property type="entry name" value="FUNK1 11"/>
    <property type="match status" value="1"/>
</dbReference>
<comment type="catalytic activity">
    <reaction evidence="2">
        <text>L-threonyl-[protein] + ATP = O-phospho-L-threonyl-[protein] + ADP + H(+)</text>
        <dbReference type="Rhea" id="RHEA:46608"/>
        <dbReference type="Rhea" id="RHEA-COMP:11060"/>
        <dbReference type="Rhea" id="RHEA-COMP:11605"/>
        <dbReference type="ChEBI" id="CHEBI:15378"/>
        <dbReference type="ChEBI" id="CHEBI:30013"/>
        <dbReference type="ChEBI" id="CHEBI:30616"/>
        <dbReference type="ChEBI" id="CHEBI:61977"/>
        <dbReference type="ChEBI" id="CHEBI:456216"/>
        <dbReference type="EC" id="2.7.11.1"/>
    </reaction>
</comment>
<keyword evidence="6" id="KW-1185">Reference proteome</keyword>
<protein>
    <recommendedName>
        <fullName evidence="1">non-specific serine/threonine protein kinase</fullName>
        <ecNumber evidence="1">2.7.11.1</ecNumber>
    </recommendedName>
</protein>
<dbReference type="PROSITE" id="PS00109">
    <property type="entry name" value="PROTEIN_KINASE_TYR"/>
    <property type="match status" value="1"/>
</dbReference>
<dbReference type="InterPro" id="IPR011009">
    <property type="entry name" value="Kinase-like_dom_sf"/>
</dbReference>
<keyword evidence="5" id="KW-0808">Transferase</keyword>
<dbReference type="OrthoDB" id="5584477at2759"/>
<reference evidence="5 6" key="1">
    <citation type="journal article" date="2020" name="G3 (Bethesda)">
        <title>Genetic Underpinnings of Host Manipulation by Ophiocordyceps as Revealed by Comparative Transcriptomics.</title>
        <authorList>
            <person name="Will I."/>
            <person name="Das B."/>
            <person name="Trinh T."/>
            <person name="Brachmann A."/>
            <person name="Ohm R.A."/>
            <person name="de Bekker C."/>
        </authorList>
    </citation>
    <scope>NUCLEOTIDE SEQUENCE [LARGE SCALE GENOMIC DNA]</scope>
    <source>
        <strain evidence="5 6">EC05</strain>
    </source>
</reference>
<proteinExistence type="predicted"/>
<dbReference type="InterPro" id="IPR040976">
    <property type="entry name" value="Pkinase_fungal"/>
</dbReference>
<feature type="domain" description="Fungal-type protein kinase" evidence="4">
    <location>
        <begin position="1"/>
        <end position="302"/>
    </location>
</feature>
<evidence type="ECO:0000259" key="4">
    <source>
        <dbReference type="Pfam" id="PF17667"/>
    </source>
</evidence>
<dbReference type="Gene3D" id="1.10.510.10">
    <property type="entry name" value="Transferase(Phosphotransferase) domain 1"/>
    <property type="match status" value="1"/>
</dbReference>